<reference evidence="2 3" key="1">
    <citation type="submission" date="2021-01" db="EMBL/GenBank/DDBJ databases">
        <title>Brevundimonas vitis sp. nov., an bacterium isolated from grape (Vitis vinifera).</title>
        <authorList>
            <person name="Jiang L."/>
            <person name="Lee J."/>
        </authorList>
    </citation>
    <scope>NUCLEOTIDE SEQUENCE [LARGE SCALE GENOMIC DNA]</scope>
    <source>
        <strain evidence="2 3">GRTSA-9</strain>
    </source>
</reference>
<dbReference type="EMBL" id="CP067977">
    <property type="protein sequence ID" value="QQQ19346.1"/>
    <property type="molecule type" value="Genomic_DNA"/>
</dbReference>
<dbReference type="SUPFAM" id="SSF52540">
    <property type="entry name" value="P-loop containing nucleoside triphosphate hydrolases"/>
    <property type="match status" value="1"/>
</dbReference>
<dbReference type="Proteomes" id="UP000595448">
    <property type="component" value="Chromosome"/>
</dbReference>
<accession>A0ABX7BP63</accession>
<feature type="domain" description="ATPase AAA-type core" evidence="1">
    <location>
        <begin position="211"/>
        <end position="327"/>
    </location>
</feature>
<dbReference type="InterPro" id="IPR003959">
    <property type="entry name" value="ATPase_AAA_core"/>
</dbReference>
<organism evidence="2 3">
    <name type="scientific">Brevundimonas vitisensis</name>
    <dbReference type="NCBI Taxonomy" id="2800818"/>
    <lineage>
        <taxon>Bacteria</taxon>
        <taxon>Pseudomonadati</taxon>
        <taxon>Pseudomonadota</taxon>
        <taxon>Alphaproteobacteria</taxon>
        <taxon>Caulobacterales</taxon>
        <taxon>Caulobacteraceae</taxon>
        <taxon>Brevundimonas</taxon>
    </lineage>
</organism>
<keyword evidence="2" id="KW-0547">Nucleotide-binding</keyword>
<gene>
    <name evidence="2" type="ORF">JIP62_04370</name>
</gene>
<dbReference type="PANTHER" id="PTHR32182:SF0">
    <property type="entry name" value="DNA REPLICATION AND REPAIR PROTEIN RECF"/>
    <property type="match status" value="1"/>
</dbReference>
<dbReference type="Gene3D" id="3.40.50.300">
    <property type="entry name" value="P-loop containing nucleotide triphosphate hydrolases"/>
    <property type="match status" value="2"/>
</dbReference>
<proteinExistence type="predicted"/>
<protein>
    <submittedName>
        <fullName evidence="2">ATP-binding protein</fullName>
    </submittedName>
</protein>
<name>A0ABX7BP63_9CAUL</name>
<dbReference type="Pfam" id="PF13304">
    <property type="entry name" value="AAA_21"/>
    <property type="match status" value="1"/>
</dbReference>
<dbReference type="GO" id="GO:0005524">
    <property type="term" value="F:ATP binding"/>
    <property type="evidence" value="ECO:0007669"/>
    <property type="project" value="UniProtKB-KW"/>
</dbReference>
<dbReference type="RefSeq" id="WP_201103697.1">
    <property type="nucleotide sequence ID" value="NZ_CP067977.1"/>
</dbReference>
<keyword evidence="3" id="KW-1185">Reference proteome</keyword>
<sequence length="592" mass="64003">MNQVEPHKHAVIRKLSIRQYRGLRALDWRPDPTLNLLLGGGDVGKTTVLDAVGLLLSASNAGTVSETDYWRRDNTTEFSIEGVVSLANSVDPTSLPTLLMPWEWNGEDAALPGNPQDGNVAEATNPVYRLRVRGTPDLELVWEFVQPDDSTIPLSTAFRKKIGLIRLSADDRNDRDLRLVFGSALDRLLADPAIKARIAKQVAEQDFAAPVGDDGLRALQRLDKRLIAASLPHGVQLGLTASQGLSIGALIGLLADRDGVALPLASWGAGTRRMAALEIASSIQADNPVTVIDEIERGLEPYRLRQLMAVLQSTFGQCFVTTHSPVAVHCAHWGKLWYMDPAGRIGELVQDKIAAQQQRDPETFLAKLAVIAEGPTEIGFLRRLLELAFKGDPLNVGVRLCDGQGNQQTLGLLEALGEARVSFAAIADDEGKQAGRWTTLKQAMGDRLLRWDGACTEKIVIDLLPEGRLPDLLKTAAGGWDGERLRTLATRLGIEDKSLSAIRAALAASGGSLRQVMIAAATGDATEAPEGAEKEWKAHAGRWFKSRPGGYDLAGYALADDVWPKMEPVVLPLLNAILTAVAMPAIESLDRV</sequence>
<evidence type="ECO:0000313" key="2">
    <source>
        <dbReference type="EMBL" id="QQQ19346.1"/>
    </source>
</evidence>
<keyword evidence="2" id="KW-0067">ATP-binding</keyword>
<dbReference type="InterPro" id="IPR027417">
    <property type="entry name" value="P-loop_NTPase"/>
</dbReference>
<dbReference type="PANTHER" id="PTHR32182">
    <property type="entry name" value="DNA REPLICATION AND REPAIR PROTEIN RECF"/>
    <property type="match status" value="1"/>
</dbReference>
<evidence type="ECO:0000313" key="3">
    <source>
        <dbReference type="Proteomes" id="UP000595448"/>
    </source>
</evidence>
<evidence type="ECO:0000259" key="1">
    <source>
        <dbReference type="Pfam" id="PF13304"/>
    </source>
</evidence>